<dbReference type="EMBL" id="OUUW01000007">
    <property type="protein sequence ID" value="SPP83412.1"/>
    <property type="molecule type" value="Genomic_DNA"/>
</dbReference>
<proteinExistence type="predicted"/>
<dbReference type="AlphaFoldDB" id="A0A3B0JSM3"/>
<sequence>MFPPKIRCAVISCPYATMAPTKREQICFFKFPRNADLAKRWLSFSGNKDALKVKNASICIKHFKQEDIAGSRKFEMGLAKKRTARPGAVPCINPGRDFTKERAVKEETQIRKRLLAELLADADETDMSLEDAAPASSYDQYHSGPAHDSPSTNEENYYLQAMEHEDYPEADADEAEETEEILMQLNKCRTCYRDYEFDVNAEDPFDNANSVLLFRIEVICGVWLSNIEGGPRFMCPDCQLSLKNAIEFREMVISTEVMLTQGMPVCDKPDIEIELESTEADLRESLTEWTTESVTTKIEAEVDEEVEDEGPHYEDVYEASTSPVCSPNSNKMDHVEIIVPSQDNFVRVNTRSVGRASNILNELISEITGQDKVKPERLKTAIKAATPAKEQANLKKMKIEEISQDNDEEDDYNSKFVAFSTFGKRNKFRVKKS</sequence>
<gene>
    <name evidence="10" type="ORF">DGUA_6G018260</name>
</gene>
<feature type="binding site" evidence="6">
    <location>
        <position position="188"/>
    </location>
    <ligand>
        <name>Zn(2+)</name>
        <dbReference type="ChEBI" id="CHEBI:29105"/>
    </ligand>
</feature>
<dbReference type="SMART" id="SM00868">
    <property type="entry name" value="zf-AD"/>
    <property type="match status" value="1"/>
</dbReference>
<evidence type="ECO:0000256" key="7">
    <source>
        <dbReference type="SAM" id="MobiDB-lite"/>
    </source>
</evidence>
<dbReference type="SMART" id="SM00980">
    <property type="entry name" value="THAP"/>
    <property type="match status" value="1"/>
</dbReference>
<feature type="domain" description="ZAD" evidence="9">
    <location>
        <begin position="186"/>
        <end position="262"/>
    </location>
</feature>
<evidence type="ECO:0000256" key="5">
    <source>
        <dbReference type="PROSITE-ProRule" id="PRU00309"/>
    </source>
</evidence>
<keyword evidence="3 6" id="KW-0862">Zinc</keyword>
<accession>A0A3B0JSM3</accession>
<dbReference type="SUPFAM" id="SSF57716">
    <property type="entry name" value="Glucocorticoid receptor-like (DNA-binding domain)"/>
    <property type="match status" value="1"/>
</dbReference>
<dbReference type="OMA" id="IEGGPRF"/>
<evidence type="ECO:0000259" key="9">
    <source>
        <dbReference type="PROSITE" id="PS51915"/>
    </source>
</evidence>
<feature type="binding site" evidence="6">
    <location>
        <position position="191"/>
    </location>
    <ligand>
        <name>Zn(2+)</name>
        <dbReference type="ChEBI" id="CHEBI:29105"/>
    </ligand>
</feature>
<feature type="binding site" evidence="6">
    <location>
        <position position="238"/>
    </location>
    <ligand>
        <name>Zn(2+)</name>
        <dbReference type="ChEBI" id="CHEBI:29105"/>
    </ligand>
</feature>
<dbReference type="InterPro" id="IPR012934">
    <property type="entry name" value="Znf_AD"/>
</dbReference>
<feature type="domain" description="THAP-type" evidence="8">
    <location>
        <begin position="3"/>
        <end position="93"/>
    </location>
</feature>
<protein>
    <submittedName>
        <fullName evidence="10">Uncharacterized protein</fullName>
    </submittedName>
</protein>
<dbReference type="SMART" id="SM00692">
    <property type="entry name" value="DM3"/>
    <property type="match status" value="1"/>
</dbReference>
<feature type="region of interest" description="Disordered" evidence="7">
    <location>
        <begin position="134"/>
        <end position="153"/>
    </location>
</feature>
<dbReference type="Pfam" id="PF05485">
    <property type="entry name" value="THAP"/>
    <property type="match status" value="1"/>
</dbReference>
<feature type="binding site" evidence="6">
    <location>
        <position position="235"/>
    </location>
    <ligand>
        <name>Zn(2+)</name>
        <dbReference type="ChEBI" id="CHEBI:29105"/>
    </ligand>
</feature>
<organism evidence="10 11">
    <name type="scientific">Drosophila guanche</name>
    <name type="common">Fruit fly</name>
    <dbReference type="NCBI Taxonomy" id="7266"/>
    <lineage>
        <taxon>Eukaryota</taxon>
        <taxon>Metazoa</taxon>
        <taxon>Ecdysozoa</taxon>
        <taxon>Arthropoda</taxon>
        <taxon>Hexapoda</taxon>
        <taxon>Insecta</taxon>
        <taxon>Pterygota</taxon>
        <taxon>Neoptera</taxon>
        <taxon>Endopterygota</taxon>
        <taxon>Diptera</taxon>
        <taxon>Brachycera</taxon>
        <taxon>Muscomorpha</taxon>
        <taxon>Ephydroidea</taxon>
        <taxon>Drosophilidae</taxon>
        <taxon>Drosophila</taxon>
        <taxon>Sophophora</taxon>
    </lineage>
</organism>
<evidence type="ECO:0000259" key="8">
    <source>
        <dbReference type="PROSITE" id="PS50950"/>
    </source>
</evidence>
<evidence type="ECO:0000256" key="4">
    <source>
        <dbReference type="ARBA" id="ARBA00023125"/>
    </source>
</evidence>
<dbReference type="InterPro" id="IPR006612">
    <property type="entry name" value="THAP_Znf"/>
</dbReference>
<evidence type="ECO:0000313" key="10">
    <source>
        <dbReference type="EMBL" id="SPP83412.1"/>
    </source>
</evidence>
<evidence type="ECO:0000256" key="2">
    <source>
        <dbReference type="ARBA" id="ARBA00022771"/>
    </source>
</evidence>
<dbReference type="InterPro" id="IPR026516">
    <property type="entry name" value="THAP1/10"/>
</dbReference>
<dbReference type="GO" id="GO:0005634">
    <property type="term" value="C:nucleus"/>
    <property type="evidence" value="ECO:0007669"/>
    <property type="project" value="InterPro"/>
</dbReference>
<evidence type="ECO:0000256" key="1">
    <source>
        <dbReference type="ARBA" id="ARBA00022723"/>
    </source>
</evidence>
<keyword evidence="4 5" id="KW-0238">DNA-binding</keyword>
<keyword evidence="11" id="KW-1185">Reference proteome</keyword>
<dbReference type="GO" id="GO:0043565">
    <property type="term" value="F:sequence-specific DNA binding"/>
    <property type="evidence" value="ECO:0007669"/>
    <property type="project" value="InterPro"/>
</dbReference>
<dbReference type="Proteomes" id="UP000268350">
    <property type="component" value="Unassembled WGS sequence"/>
</dbReference>
<dbReference type="PANTHER" id="PTHR46600">
    <property type="entry name" value="THAP DOMAIN-CONTAINING"/>
    <property type="match status" value="1"/>
</dbReference>
<dbReference type="Gene3D" id="6.20.210.20">
    <property type="entry name" value="THAP domain"/>
    <property type="match status" value="1"/>
</dbReference>
<dbReference type="OrthoDB" id="4327074at2759"/>
<keyword evidence="1 6" id="KW-0479">Metal-binding</keyword>
<keyword evidence="2 5" id="KW-0863">Zinc-finger</keyword>
<dbReference type="STRING" id="7266.A0A3B0JSM3"/>
<dbReference type="Pfam" id="PF07776">
    <property type="entry name" value="zf-AD"/>
    <property type="match status" value="1"/>
</dbReference>
<dbReference type="GO" id="GO:0008270">
    <property type="term" value="F:zinc ion binding"/>
    <property type="evidence" value="ECO:0007669"/>
    <property type="project" value="UniProtKB-UniRule"/>
</dbReference>
<reference evidence="11" key="1">
    <citation type="submission" date="2018-01" db="EMBL/GenBank/DDBJ databases">
        <authorList>
            <person name="Alioto T."/>
            <person name="Alioto T."/>
        </authorList>
    </citation>
    <scope>NUCLEOTIDE SEQUENCE [LARGE SCALE GENOMIC DNA]</scope>
</reference>
<dbReference type="PANTHER" id="PTHR46600:SF11">
    <property type="entry name" value="THAP DOMAIN-CONTAINING PROTEIN 10"/>
    <property type="match status" value="1"/>
</dbReference>
<dbReference type="InterPro" id="IPR038441">
    <property type="entry name" value="THAP_Znf_sf"/>
</dbReference>
<evidence type="ECO:0000256" key="6">
    <source>
        <dbReference type="PROSITE-ProRule" id="PRU01263"/>
    </source>
</evidence>
<dbReference type="PROSITE" id="PS51915">
    <property type="entry name" value="ZAD"/>
    <property type="match status" value="1"/>
</dbReference>
<name>A0A3B0JSM3_DROGU</name>
<evidence type="ECO:0000256" key="3">
    <source>
        <dbReference type="ARBA" id="ARBA00022833"/>
    </source>
</evidence>
<evidence type="ECO:0000313" key="11">
    <source>
        <dbReference type="Proteomes" id="UP000268350"/>
    </source>
</evidence>
<dbReference type="PROSITE" id="PS50950">
    <property type="entry name" value="ZF_THAP"/>
    <property type="match status" value="1"/>
</dbReference>